<dbReference type="AlphaFoldDB" id="F4S4U8"/>
<dbReference type="Pfam" id="PF10165">
    <property type="entry name" value="Ric8"/>
    <property type="match status" value="1"/>
</dbReference>
<proteinExistence type="inferred from homology"/>
<evidence type="ECO:0000256" key="3">
    <source>
        <dbReference type="ARBA" id="ARBA00023186"/>
    </source>
</evidence>
<dbReference type="GeneID" id="18936545"/>
<organism evidence="6">
    <name type="scientific">Melampsora larici-populina (strain 98AG31 / pathotype 3-4-7)</name>
    <name type="common">Poplar leaf rust fungus</name>
    <dbReference type="NCBI Taxonomy" id="747676"/>
    <lineage>
        <taxon>Eukaryota</taxon>
        <taxon>Fungi</taxon>
        <taxon>Dikarya</taxon>
        <taxon>Basidiomycota</taxon>
        <taxon>Pucciniomycotina</taxon>
        <taxon>Pucciniomycetes</taxon>
        <taxon>Pucciniales</taxon>
        <taxon>Melampsoraceae</taxon>
        <taxon>Melampsora</taxon>
    </lineage>
</organism>
<dbReference type="GO" id="GO:0005085">
    <property type="term" value="F:guanyl-nucleotide exchange factor activity"/>
    <property type="evidence" value="ECO:0007669"/>
    <property type="project" value="UniProtKB-KW"/>
</dbReference>
<evidence type="ECO:0000256" key="2">
    <source>
        <dbReference type="ARBA" id="ARBA00022658"/>
    </source>
</evidence>
<name>F4S4U8_MELLP</name>
<accession>F4S4U8</accession>
<dbReference type="GO" id="GO:0001965">
    <property type="term" value="F:G-protein alpha-subunit binding"/>
    <property type="evidence" value="ECO:0007669"/>
    <property type="project" value="TreeGrafter"/>
</dbReference>
<dbReference type="GO" id="GO:0007186">
    <property type="term" value="P:G protein-coupled receptor signaling pathway"/>
    <property type="evidence" value="ECO:0007669"/>
    <property type="project" value="TreeGrafter"/>
</dbReference>
<dbReference type="HOGENOM" id="CLU_527926_0_0_1"/>
<dbReference type="InParanoid" id="F4S4U8"/>
<feature type="region of interest" description="Disordered" evidence="4">
    <location>
        <begin position="297"/>
        <end position="372"/>
    </location>
</feature>
<feature type="compositionally biased region" description="Polar residues" evidence="4">
    <location>
        <begin position="361"/>
        <end position="372"/>
    </location>
</feature>
<feature type="compositionally biased region" description="Low complexity" evidence="4">
    <location>
        <begin position="298"/>
        <end position="313"/>
    </location>
</feature>
<evidence type="ECO:0000256" key="1">
    <source>
        <dbReference type="ARBA" id="ARBA00009049"/>
    </source>
</evidence>
<reference evidence="6" key="1">
    <citation type="journal article" date="2011" name="Proc. Natl. Acad. Sci. U.S.A.">
        <title>Obligate biotrophy features unraveled by the genomic analysis of rust fungi.</title>
        <authorList>
            <person name="Duplessis S."/>
            <person name="Cuomo C.A."/>
            <person name="Lin Y.-C."/>
            <person name="Aerts A."/>
            <person name="Tisserant E."/>
            <person name="Veneault-Fourrey C."/>
            <person name="Joly D.L."/>
            <person name="Hacquard S."/>
            <person name="Amselem J."/>
            <person name="Cantarel B.L."/>
            <person name="Chiu R."/>
            <person name="Coutinho P.M."/>
            <person name="Feau N."/>
            <person name="Field M."/>
            <person name="Frey P."/>
            <person name="Gelhaye E."/>
            <person name="Goldberg J."/>
            <person name="Grabherr M.G."/>
            <person name="Kodira C.D."/>
            <person name="Kohler A."/>
            <person name="Kuees U."/>
            <person name="Lindquist E.A."/>
            <person name="Lucas S.M."/>
            <person name="Mago R."/>
            <person name="Mauceli E."/>
            <person name="Morin E."/>
            <person name="Murat C."/>
            <person name="Pangilinan J.L."/>
            <person name="Park R."/>
            <person name="Pearson M."/>
            <person name="Quesneville H."/>
            <person name="Rouhier N."/>
            <person name="Sakthikumar S."/>
            <person name="Salamov A.A."/>
            <person name="Schmutz J."/>
            <person name="Selles B."/>
            <person name="Shapiro H."/>
            <person name="Tanguay P."/>
            <person name="Tuskan G.A."/>
            <person name="Henrissat B."/>
            <person name="Van de Peer Y."/>
            <person name="Rouze P."/>
            <person name="Ellis J.G."/>
            <person name="Dodds P.N."/>
            <person name="Schein J.E."/>
            <person name="Zhong S."/>
            <person name="Hamelin R.C."/>
            <person name="Grigoriev I.V."/>
            <person name="Szabo L.J."/>
            <person name="Martin F."/>
        </authorList>
    </citation>
    <scope>NUCLEOTIDE SEQUENCE [LARGE SCALE GENOMIC DNA]</scope>
    <source>
        <strain evidence="6">98AG31 / pathotype 3-4-7</strain>
    </source>
</reference>
<dbReference type="PANTHER" id="PTHR12425:SF5">
    <property type="entry name" value="SYNEMBRYN"/>
    <property type="match status" value="1"/>
</dbReference>
<comment type="similarity">
    <text evidence="1">Belongs to the synembryn family.</text>
</comment>
<evidence type="ECO:0000313" key="6">
    <source>
        <dbReference type="Proteomes" id="UP000001072"/>
    </source>
</evidence>
<keyword evidence="2" id="KW-0344">Guanine-nucleotide releasing factor</keyword>
<dbReference type="GO" id="GO:0005737">
    <property type="term" value="C:cytoplasm"/>
    <property type="evidence" value="ECO:0007669"/>
    <property type="project" value="TreeGrafter"/>
</dbReference>
<dbReference type="OrthoDB" id="5585685at2759"/>
<evidence type="ECO:0000313" key="5">
    <source>
        <dbReference type="EMBL" id="EGG00352.1"/>
    </source>
</evidence>
<dbReference type="Proteomes" id="UP000001072">
    <property type="component" value="Unassembled WGS sequence"/>
</dbReference>
<dbReference type="RefSeq" id="XP_007416371.1">
    <property type="nucleotide sequence ID" value="XM_007416309.1"/>
</dbReference>
<dbReference type="VEuPathDB" id="FungiDB:MELLADRAFT_93346"/>
<dbReference type="EMBL" id="GL883148">
    <property type="protein sequence ID" value="EGG00352.1"/>
    <property type="molecule type" value="Genomic_DNA"/>
</dbReference>
<sequence length="516" mass="57552">MNTYPSLSLQERRQNLTALNAFRELIEKLNQATPDLEPSFRRSWIRIIILDLAAQGSGRTDWSFETIHHALVTLKLLGRSPVATDDLASHLSLFTRYANLLPLLSPQSDEPSSSTNQSPPPFDPTIAEESLRILANTLFLHPLARGSPDLSPALSSLVDLALANTLQSLSNDDSPTHPSYSTTNVFLASRTLFLITAVPSALSIELIESTALVVNLIHALKLETQIRIYGDSIKQTQNTEAQRIPTDVMIEYLKFIFNLMVQYPKSIKQFGRPAAPNLSNSPFLASNSTFNPNIFGASSSDPKLNKSPSSLSPGAIHTKSPSPDLGGARRQTIKQRFVNQMNLKKMSRKPKTTQGKELELGSNQTLGLNSQEQRSDISSLSSSSWLSLSFEDDAVFWSESENKVFAGLLPYLIQLFLYEPLTNPPNLCPPLSSYIHTFLNFPTCPSFYFTHYKHDFQSEQTIPPLITKLLDVVDSVTKFYCPDNPDASSVKQRCDQHNMDLDVQLTQVMVLLHRFE</sequence>
<gene>
    <name evidence="5" type="ORF">MELLADRAFT_93346</name>
</gene>
<dbReference type="InterPro" id="IPR019318">
    <property type="entry name" value="Gua_nucleotide_exch_fac_Ric8"/>
</dbReference>
<protein>
    <submittedName>
        <fullName evidence="5">Uncharacterized protein</fullName>
    </submittedName>
</protein>
<dbReference type="PANTHER" id="PTHR12425">
    <property type="entry name" value="SYNEMBRYN"/>
    <property type="match status" value="1"/>
</dbReference>
<dbReference type="KEGG" id="mlr:MELLADRAFT_93346"/>
<keyword evidence="3" id="KW-0143">Chaperone</keyword>
<evidence type="ECO:0000256" key="4">
    <source>
        <dbReference type="SAM" id="MobiDB-lite"/>
    </source>
</evidence>
<keyword evidence="6" id="KW-1185">Reference proteome</keyword>